<gene>
    <name evidence="1" type="ORF">E1283_33655</name>
</gene>
<proteinExistence type="predicted"/>
<sequence length="231" mass="24063">MTTIPDLAELPAAQWRDEETADCRLTPAFAGIHLGTDRTGQPVAIPAPGPAGTRIGVLGESLFGRLFALRLLAVGARVTAVTRVADQWAGVAQAAGDRLSVLDTIPAWPGSPPAPPTVADGPQALVCDLRRPPHVALAAGPWRTVLHVTRVAPRRSAFWTAADAVLALDAHFADPVERVLGPEPARVTAALAPGEIAVFRLGGVDVLRPDISPGETALLTPGQRRTPPAEA</sequence>
<dbReference type="RefSeq" id="WP_132821964.1">
    <property type="nucleotide sequence ID" value="NZ_SMKI01000623.1"/>
</dbReference>
<dbReference type="OrthoDB" id="4185417at2"/>
<accession>A0A4R4SGX9</accession>
<protein>
    <submittedName>
        <fullName evidence="1">Uncharacterized protein</fullName>
    </submittedName>
</protein>
<keyword evidence="2" id="KW-1185">Reference proteome</keyword>
<dbReference type="InterPro" id="IPR036291">
    <property type="entry name" value="NAD(P)-bd_dom_sf"/>
</dbReference>
<comment type="caution">
    <text evidence="1">The sequence shown here is derived from an EMBL/GenBank/DDBJ whole genome shotgun (WGS) entry which is preliminary data.</text>
</comment>
<evidence type="ECO:0000313" key="2">
    <source>
        <dbReference type="Proteomes" id="UP000295345"/>
    </source>
</evidence>
<dbReference type="EMBL" id="SMKI01000623">
    <property type="protein sequence ID" value="TDC62681.1"/>
    <property type="molecule type" value="Genomic_DNA"/>
</dbReference>
<evidence type="ECO:0000313" key="1">
    <source>
        <dbReference type="EMBL" id="TDC62681.1"/>
    </source>
</evidence>
<organism evidence="1 2">
    <name type="scientific">Streptomyces hainanensis</name>
    <dbReference type="NCBI Taxonomy" id="402648"/>
    <lineage>
        <taxon>Bacteria</taxon>
        <taxon>Bacillati</taxon>
        <taxon>Actinomycetota</taxon>
        <taxon>Actinomycetes</taxon>
        <taxon>Kitasatosporales</taxon>
        <taxon>Streptomycetaceae</taxon>
        <taxon>Streptomyces</taxon>
    </lineage>
</organism>
<name>A0A4R4SGX9_9ACTN</name>
<dbReference type="AlphaFoldDB" id="A0A4R4SGX9"/>
<reference evidence="1 2" key="1">
    <citation type="submission" date="2019-03" db="EMBL/GenBank/DDBJ databases">
        <title>Draft genome sequences of novel Actinobacteria.</title>
        <authorList>
            <person name="Sahin N."/>
            <person name="Ay H."/>
            <person name="Saygin H."/>
        </authorList>
    </citation>
    <scope>NUCLEOTIDE SEQUENCE [LARGE SCALE GENOMIC DNA]</scope>
    <source>
        <strain evidence="1 2">DSM 41900</strain>
    </source>
</reference>
<dbReference type="Proteomes" id="UP000295345">
    <property type="component" value="Unassembled WGS sequence"/>
</dbReference>
<dbReference type="SUPFAM" id="SSF51735">
    <property type="entry name" value="NAD(P)-binding Rossmann-fold domains"/>
    <property type="match status" value="1"/>
</dbReference>